<keyword evidence="4 7" id="KW-1133">Transmembrane helix</keyword>
<protein>
    <recommendedName>
        <fullName evidence="10">Amino acid transporter</fullName>
    </recommendedName>
</protein>
<evidence type="ECO:0000256" key="7">
    <source>
        <dbReference type="SAM" id="Phobius"/>
    </source>
</evidence>
<dbReference type="GO" id="GO:0016020">
    <property type="term" value="C:membrane"/>
    <property type="evidence" value="ECO:0007669"/>
    <property type="project" value="UniProtKB-SubCell"/>
</dbReference>
<feature type="compositionally biased region" description="Low complexity" evidence="6">
    <location>
        <begin position="22"/>
        <end position="31"/>
    </location>
</feature>
<evidence type="ECO:0000256" key="5">
    <source>
        <dbReference type="ARBA" id="ARBA00023136"/>
    </source>
</evidence>
<reference evidence="8" key="1">
    <citation type="journal article" date="2023" name="BMC Genomics">
        <title>Chromosome-level genome assemblies of Cutaneotrichosporon spp. (Trichosporonales, Basidiomycota) reveal imbalanced evolution between nucleotide sequences and chromosome synteny.</title>
        <authorList>
            <person name="Kobayashi Y."/>
            <person name="Kayamori A."/>
            <person name="Aoki K."/>
            <person name="Shiwa Y."/>
            <person name="Matsutani M."/>
            <person name="Fujita N."/>
            <person name="Sugita T."/>
            <person name="Iwasaki W."/>
            <person name="Tanaka N."/>
            <person name="Takashima M."/>
        </authorList>
    </citation>
    <scope>NUCLEOTIDE SEQUENCE</scope>
    <source>
        <strain evidence="8">HIS016</strain>
    </source>
</reference>
<feature type="transmembrane region" description="Helical" evidence="7">
    <location>
        <begin position="585"/>
        <end position="603"/>
    </location>
</feature>
<keyword evidence="9" id="KW-1185">Reference proteome</keyword>
<name>A0AAD3TY87_9TREE</name>
<evidence type="ECO:0008006" key="10">
    <source>
        <dbReference type="Google" id="ProtNLM"/>
    </source>
</evidence>
<comment type="caution">
    <text evidence="8">The sequence shown here is derived from an EMBL/GenBank/DDBJ whole genome shotgun (WGS) entry which is preliminary data.</text>
</comment>
<feature type="compositionally biased region" description="Polar residues" evidence="6">
    <location>
        <begin position="122"/>
        <end position="133"/>
    </location>
</feature>
<feature type="transmembrane region" description="Helical" evidence="7">
    <location>
        <begin position="210"/>
        <end position="237"/>
    </location>
</feature>
<keyword evidence="3 7" id="KW-0812">Transmembrane</keyword>
<feature type="compositionally biased region" description="Polar residues" evidence="6">
    <location>
        <begin position="50"/>
        <end position="64"/>
    </location>
</feature>
<keyword evidence="2" id="KW-0813">Transport</keyword>
<organism evidence="8 9">
    <name type="scientific">Cutaneotrichosporon spelunceum</name>
    <dbReference type="NCBI Taxonomy" id="1672016"/>
    <lineage>
        <taxon>Eukaryota</taxon>
        <taxon>Fungi</taxon>
        <taxon>Dikarya</taxon>
        <taxon>Basidiomycota</taxon>
        <taxon>Agaricomycotina</taxon>
        <taxon>Tremellomycetes</taxon>
        <taxon>Trichosporonales</taxon>
        <taxon>Trichosporonaceae</taxon>
        <taxon>Cutaneotrichosporon</taxon>
    </lineage>
</organism>
<feature type="region of interest" description="Disordered" evidence="6">
    <location>
        <begin position="734"/>
        <end position="775"/>
    </location>
</feature>
<gene>
    <name evidence="8" type="ORF">CspeluHIS016_0700960</name>
</gene>
<proteinExistence type="predicted"/>
<sequence>MPAHQDHAARAAALDSERSGLTAPSSASDSSRSLEEEERTLDYGLAAPTPYNTYIEPTSSQTDSVYVGDPTVSFLSTDDSYLTPTYSTHSNYDVPHSSRPVPAPPQIRTSDSETELAPVMSPDTTRTTRSSLTPDPGRIKGLGFLSRRSSKTVLDRDTLRLQQLGYDAVLGRNYTFWSSLALAWLNINSLQGTIFAVPGAYRYGGPTMMLVAWPVSGILSLCMVATMSELASAYPVAGAMSSWAWKLTRNGIGGERYWGWIVSAFVMGGHIGNLVLVSWQNTSLIVGTMNLAFGFEAESWHRFLFMLAIVTVVGCVGMTHWGSGPRYWKSAAGFTLGAWLCLCIALVAKGVTHRTYSKTEPVISTHFYNATGFKSRGLVWLLGWQNCTIATGSDVSAHMSEETQNPSRNVPNAMVMSIVVSYTLGYISIILLFISVKPQDAAAIAVADFPVGHILLAAVNKGYAIAICSIMAVVLCIQLQAQLQASSRFAFALARDNAMPFSHSVKRTNKYKQPWVATLLCIGLWAPWCVLFFANRSHVTPVITACASSLSMLGYAIPIVLYLFSKKDLQQEGRTSWSLRQFSRPVAVIGAVYSIAVVTMQIFPTKSPVTVNSISWTPVVVAGTLGISFITWKLYGSRHYSGPIRALTKWEAGVEMDLDSTLQMSTQRPTRTVLVPTEYSKPQTQPDVRSANTVSVNTARTASVVSGGEWAAAPFSTADSEVARDLGLSFSSGSAASHVATGQGPGPSVSFAIDTMGRVPEADEDGGRPRRGRSV</sequence>
<evidence type="ECO:0000256" key="3">
    <source>
        <dbReference type="ARBA" id="ARBA00022692"/>
    </source>
</evidence>
<dbReference type="Gene3D" id="1.20.1740.10">
    <property type="entry name" value="Amino acid/polyamine transporter I"/>
    <property type="match status" value="1"/>
</dbReference>
<dbReference type="PANTHER" id="PTHR45649:SF9">
    <property type="entry name" value="AMINO-ACID PERMEASE 2"/>
    <property type="match status" value="1"/>
</dbReference>
<feature type="transmembrane region" description="Helical" evidence="7">
    <location>
        <begin position="413"/>
        <end position="434"/>
    </location>
</feature>
<dbReference type="AlphaFoldDB" id="A0AAD3TY87"/>
<dbReference type="Pfam" id="PF13520">
    <property type="entry name" value="AA_permease_2"/>
    <property type="match status" value="1"/>
</dbReference>
<evidence type="ECO:0000313" key="8">
    <source>
        <dbReference type="EMBL" id="GMK59081.1"/>
    </source>
</evidence>
<dbReference type="GO" id="GO:0022857">
    <property type="term" value="F:transmembrane transporter activity"/>
    <property type="evidence" value="ECO:0007669"/>
    <property type="project" value="InterPro"/>
</dbReference>
<feature type="transmembrane region" description="Helical" evidence="7">
    <location>
        <begin position="540"/>
        <end position="564"/>
    </location>
</feature>
<accession>A0AAD3TY87</accession>
<feature type="transmembrane region" description="Helical" evidence="7">
    <location>
        <begin position="615"/>
        <end position="635"/>
    </location>
</feature>
<feature type="transmembrane region" description="Helical" evidence="7">
    <location>
        <begin position="515"/>
        <end position="534"/>
    </location>
</feature>
<evidence type="ECO:0000313" key="9">
    <source>
        <dbReference type="Proteomes" id="UP001222932"/>
    </source>
</evidence>
<keyword evidence="5 7" id="KW-0472">Membrane</keyword>
<dbReference type="EMBL" id="BTCM01000007">
    <property type="protein sequence ID" value="GMK59081.1"/>
    <property type="molecule type" value="Genomic_DNA"/>
</dbReference>
<evidence type="ECO:0000256" key="6">
    <source>
        <dbReference type="SAM" id="MobiDB-lite"/>
    </source>
</evidence>
<comment type="subcellular location">
    <subcellularLocation>
        <location evidence="1">Membrane</location>
        <topology evidence="1">Multi-pass membrane protein</topology>
    </subcellularLocation>
</comment>
<evidence type="ECO:0000256" key="4">
    <source>
        <dbReference type="ARBA" id="ARBA00022989"/>
    </source>
</evidence>
<dbReference type="Proteomes" id="UP001222932">
    <property type="component" value="Unassembled WGS sequence"/>
</dbReference>
<feature type="region of interest" description="Disordered" evidence="6">
    <location>
        <begin position="1"/>
        <end position="65"/>
    </location>
</feature>
<feature type="transmembrane region" description="Helical" evidence="7">
    <location>
        <begin position="327"/>
        <end position="348"/>
    </location>
</feature>
<evidence type="ECO:0000256" key="2">
    <source>
        <dbReference type="ARBA" id="ARBA00022448"/>
    </source>
</evidence>
<feature type="transmembrane region" description="Helical" evidence="7">
    <location>
        <begin position="300"/>
        <end position="321"/>
    </location>
</feature>
<evidence type="ECO:0000256" key="1">
    <source>
        <dbReference type="ARBA" id="ARBA00004141"/>
    </source>
</evidence>
<feature type="region of interest" description="Disordered" evidence="6">
    <location>
        <begin position="86"/>
        <end position="136"/>
    </location>
</feature>
<dbReference type="PANTHER" id="PTHR45649">
    <property type="entry name" value="AMINO-ACID PERMEASE BAT1"/>
    <property type="match status" value="1"/>
</dbReference>
<feature type="transmembrane region" description="Helical" evidence="7">
    <location>
        <begin position="257"/>
        <end position="279"/>
    </location>
</feature>
<dbReference type="InterPro" id="IPR002293">
    <property type="entry name" value="AA/rel_permease1"/>
</dbReference>
<feature type="transmembrane region" description="Helical" evidence="7">
    <location>
        <begin position="454"/>
        <end position="479"/>
    </location>
</feature>
<reference evidence="8" key="2">
    <citation type="submission" date="2023-06" db="EMBL/GenBank/DDBJ databases">
        <authorList>
            <person name="Kobayashi Y."/>
            <person name="Kayamori A."/>
            <person name="Aoki K."/>
            <person name="Shiwa Y."/>
            <person name="Fujita N."/>
            <person name="Sugita T."/>
            <person name="Iwasaki W."/>
            <person name="Tanaka N."/>
            <person name="Takashima M."/>
        </authorList>
    </citation>
    <scope>NUCLEOTIDE SEQUENCE</scope>
    <source>
        <strain evidence="8">HIS016</strain>
    </source>
</reference>